<comment type="caution">
    <text evidence="8">The sequence shown here is derived from an EMBL/GenBank/DDBJ whole genome shotgun (WGS) entry which is preliminary data.</text>
</comment>
<accession>A0ABX0P6K6</accession>
<evidence type="ECO:0000313" key="8">
    <source>
        <dbReference type="EMBL" id="NIA52867.1"/>
    </source>
</evidence>
<evidence type="ECO:0000256" key="6">
    <source>
        <dbReference type="ARBA" id="ARBA00049753"/>
    </source>
</evidence>
<keyword evidence="3" id="KW-0813">Transport</keyword>
<evidence type="ECO:0000256" key="5">
    <source>
        <dbReference type="ARBA" id="ARBA00049629"/>
    </source>
</evidence>
<evidence type="ECO:0000256" key="7">
    <source>
        <dbReference type="SAM" id="SignalP"/>
    </source>
</evidence>
<comment type="similarity">
    <text evidence="2">Belongs to the bacterial solute-binding protein 1 family.</text>
</comment>
<sequence length="432" mass="46306">MAFISIRRPAGWDAAIAVAAACLAATAVARAGELEVLHYWDVGDDAKAAQVLKATLRRQGHTWKDFAVSADGNGFPLSLLRSRVLSGNPPSAAQIKTPVIQQWAREGVLADVDDVARAEHWDTILPKAVGDAMKYKGSYVAVPVNVHRINWLWINLRVLKRVGARVPATWDEFFAAADAMKRAGFVAVAHGGQPWQDFLLFESVALGVGGPDFYRRAFVALEPGALAGPDMERALQTFRRIKAYTDPAAMGRDWLVASATVVTGEAGMQLMGDWAKPMFQAAQKNAGMEFACVPAPGTAKAYSFAVDSFALFKVNSPAKIKAQKDFASDLLSPAVQQAFNLAKGSIPVRLGLDLAGFDQCAKLSGAAFDAAARANTLVPSVSMSLPPPIEDAMRDAVSAYWHDDRITAQATMQRLVAAARLRQDGKSVAGGR</sequence>
<evidence type="ECO:0000256" key="4">
    <source>
        <dbReference type="ARBA" id="ARBA00022729"/>
    </source>
</evidence>
<keyword evidence="4 7" id="KW-0732">Signal</keyword>
<organism evidence="8 9">
    <name type="scientific">Telluria antibiotica</name>
    <dbReference type="NCBI Taxonomy" id="2717319"/>
    <lineage>
        <taxon>Bacteria</taxon>
        <taxon>Pseudomonadati</taxon>
        <taxon>Pseudomonadota</taxon>
        <taxon>Betaproteobacteria</taxon>
        <taxon>Burkholderiales</taxon>
        <taxon>Oxalobacteraceae</taxon>
        <taxon>Telluria group</taxon>
        <taxon>Telluria</taxon>
    </lineage>
</organism>
<name>A0ABX0P6K6_9BURK</name>
<proteinExistence type="inferred from homology"/>
<evidence type="ECO:0000256" key="2">
    <source>
        <dbReference type="ARBA" id="ARBA00008520"/>
    </source>
</evidence>
<comment type="subcellular location">
    <subcellularLocation>
        <location evidence="1">Periplasm</location>
    </subcellularLocation>
</comment>
<protein>
    <recommendedName>
        <fullName evidence="6">Probable sugar-binding periplasmic protein</fullName>
    </recommendedName>
</protein>
<evidence type="ECO:0000313" key="9">
    <source>
        <dbReference type="Proteomes" id="UP000716322"/>
    </source>
</evidence>
<evidence type="ECO:0000256" key="3">
    <source>
        <dbReference type="ARBA" id="ARBA00022448"/>
    </source>
</evidence>
<reference evidence="8 9" key="1">
    <citation type="submission" date="2020-03" db="EMBL/GenBank/DDBJ databases">
        <title>Genome sequence of strain Massilia sp. TW-1.</title>
        <authorList>
            <person name="Chaudhary D.K."/>
        </authorList>
    </citation>
    <scope>NUCLEOTIDE SEQUENCE [LARGE SCALE GENOMIC DNA]</scope>
    <source>
        <strain evidence="8 9">TW-1</strain>
    </source>
</reference>
<dbReference type="PANTHER" id="PTHR43649:SF28">
    <property type="entry name" value="BINDING PROTEIN COMPONENT OF ABC SUGAR TRANSPORTER-RELATED"/>
    <property type="match status" value="1"/>
</dbReference>
<evidence type="ECO:0000256" key="1">
    <source>
        <dbReference type="ARBA" id="ARBA00004418"/>
    </source>
</evidence>
<dbReference type="InterPro" id="IPR050490">
    <property type="entry name" value="Bact_solute-bd_prot1"/>
</dbReference>
<dbReference type="InterPro" id="IPR006059">
    <property type="entry name" value="SBP"/>
</dbReference>
<dbReference type="SUPFAM" id="SSF53850">
    <property type="entry name" value="Periplasmic binding protein-like II"/>
    <property type="match status" value="1"/>
</dbReference>
<feature type="chain" id="PRO_5045578546" description="Probable sugar-binding periplasmic protein" evidence="7">
    <location>
        <begin position="32"/>
        <end position="432"/>
    </location>
</feature>
<dbReference type="Gene3D" id="3.40.190.10">
    <property type="entry name" value="Periplasmic binding protein-like II"/>
    <property type="match status" value="2"/>
</dbReference>
<dbReference type="PANTHER" id="PTHR43649">
    <property type="entry name" value="ARABINOSE-BINDING PROTEIN-RELATED"/>
    <property type="match status" value="1"/>
</dbReference>
<dbReference type="EMBL" id="JAAQOM010000002">
    <property type="protein sequence ID" value="NIA52867.1"/>
    <property type="molecule type" value="Genomic_DNA"/>
</dbReference>
<keyword evidence="9" id="KW-1185">Reference proteome</keyword>
<dbReference type="RefSeq" id="WP_166856842.1">
    <property type="nucleotide sequence ID" value="NZ_JAAQOM010000002.1"/>
</dbReference>
<comment type="function">
    <text evidence="5">Part of a binding-protein-dependent transport system for a sugar.</text>
</comment>
<dbReference type="Proteomes" id="UP000716322">
    <property type="component" value="Unassembled WGS sequence"/>
</dbReference>
<feature type="signal peptide" evidence="7">
    <location>
        <begin position="1"/>
        <end position="31"/>
    </location>
</feature>
<dbReference type="Pfam" id="PF13416">
    <property type="entry name" value="SBP_bac_8"/>
    <property type="match status" value="1"/>
</dbReference>
<gene>
    <name evidence="8" type="ORF">HAV22_04265</name>
</gene>